<feature type="region of interest" description="Disordered" evidence="1">
    <location>
        <begin position="47"/>
        <end position="74"/>
    </location>
</feature>
<dbReference type="AlphaFoldDB" id="A0A434A2Q6"/>
<keyword evidence="3" id="KW-1185">Reference proteome</keyword>
<organism evidence="2 3">
    <name type="scientific">Flavobacterium cupreum</name>
    <dbReference type="NCBI Taxonomy" id="2133766"/>
    <lineage>
        <taxon>Bacteria</taxon>
        <taxon>Pseudomonadati</taxon>
        <taxon>Bacteroidota</taxon>
        <taxon>Flavobacteriia</taxon>
        <taxon>Flavobacteriales</taxon>
        <taxon>Flavobacteriaceae</taxon>
        <taxon>Flavobacterium</taxon>
    </lineage>
</organism>
<accession>A0A434A2Q6</accession>
<name>A0A434A2Q6_9FLAO</name>
<reference evidence="3" key="1">
    <citation type="journal article" date="2019" name="Syst. Appl. Microbiol.">
        <title>Flavobacterium circumlabens sp. nov. and Flavobacterium cupreum sp. nov., two psychrotrophic species isolated from Antarctic environmental samples.</title>
        <authorList>
            <person name="Kralova S."/>
            <person name="Busse H.-J."/>
            <person name="Svec P."/>
            <person name="Maslanova I."/>
            <person name="Stankova E."/>
            <person name="Bartak M."/>
            <person name="Sedlacek I."/>
        </authorList>
    </citation>
    <scope>NUCLEOTIDE SEQUENCE [LARGE SCALE GENOMIC DNA]</scope>
    <source>
        <strain evidence="3">CCM 8825</strain>
    </source>
</reference>
<sequence>MANYKGIEFAEGYNKSFADFKNEFASTHVFKAIPSGEREAELKKAHKIATNGNISGTAGKGKETEAEKSGDKSI</sequence>
<evidence type="ECO:0000313" key="2">
    <source>
        <dbReference type="EMBL" id="RUT68689.1"/>
    </source>
</evidence>
<proteinExistence type="predicted"/>
<gene>
    <name evidence="2" type="ORF">D0817_20225</name>
</gene>
<evidence type="ECO:0000313" key="3">
    <source>
        <dbReference type="Proteomes" id="UP000288102"/>
    </source>
</evidence>
<dbReference type="OrthoDB" id="1366433at2"/>
<feature type="compositionally biased region" description="Basic and acidic residues" evidence="1">
    <location>
        <begin position="60"/>
        <end position="74"/>
    </location>
</feature>
<dbReference type="Proteomes" id="UP000288102">
    <property type="component" value="Unassembled WGS sequence"/>
</dbReference>
<evidence type="ECO:0000256" key="1">
    <source>
        <dbReference type="SAM" id="MobiDB-lite"/>
    </source>
</evidence>
<protein>
    <submittedName>
        <fullName evidence="2">Uncharacterized protein</fullName>
    </submittedName>
</protein>
<comment type="caution">
    <text evidence="2">The sequence shown here is derived from an EMBL/GenBank/DDBJ whole genome shotgun (WGS) entry which is preliminary data.</text>
</comment>
<dbReference type="EMBL" id="QWDM01000015">
    <property type="protein sequence ID" value="RUT68689.1"/>
    <property type="molecule type" value="Genomic_DNA"/>
</dbReference>
<dbReference type="RefSeq" id="WP_127340129.1">
    <property type="nucleotide sequence ID" value="NZ_QWDM01000015.1"/>
</dbReference>